<dbReference type="EMBL" id="CAXAMN010028027">
    <property type="protein sequence ID" value="CAK9114505.1"/>
    <property type="molecule type" value="Genomic_DNA"/>
</dbReference>
<evidence type="ECO:0000313" key="6">
    <source>
        <dbReference type="EMBL" id="CAK9114505.1"/>
    </source>
</evidence>
<dbReference type="SUPFAM" id="SSF52540">
    <property type="entry name" value="P-loop containing nucleoside triphosphate hydrolases"/>
    <property type="match status" value="1"/>
</dbReference>
<dbReference type="InterPro" id="IPR019787">
    <property type="entry name" value="Znf_PHD-finger"/>
</dbReference>
<comment type="caution">
    <text evidence="6">The sequence shown here is derived from an EMBL/GenBank/DDBJ whole genome shotgun (WGS) entry which is preliminary data.</text>
</comment>
<evidence type="ECO:0000259" key="5">
    <source>
        <dbReference type="PROSITE" id="PS50016"/>
    </source>
</evidence>
<dbReference type="InterPro" id="IPR000330">
    <property type="entry name" value="SNF2_N"/>
</dbReference>
<dbReference type="Proteomes" id="UP001642484">
    <property type="component" value="Unassembled WGS sequence"/>
</dbReference>
<dbReference type="Pfam" id="PF00628">
    <property type="entry name" value="PHD"/>
    <property type="match status" value="1"/>
</dbReference>
<dbReference type="InterPro" id="IPR011011">
    <property type="entry name" value="Znf_FYVE_PHD"/>
</dbReference>
<dbReference type="PANTHER" id="PTHR10799">
    <property type="entry name" value="SNF2/RAD54 HELICASE FAMILY"/>
    <property type="match status" value="1"/>
</dbReference>
<proteinExistence type="predicted"/>
<dbReference type="SMART" id="SM00249">
    <property type="entry name" value="PHD"/>
    <property type="match status" value="1"/>
</dbReference>
<dbReference type="PROSITE" id="PS01359">
    <property type="entry name" value="ZF_PHD_1"/>
    <property type="match status" value="1"/>
</dbReference>
<keyword evidence="7" id="KW-1185">Reference proteome</keyword>
<dbReference type="Pfam" id="PF00176">
    <property type="entry name" value="SNF2-rel_dom"/>
    <property type="match status" value="1"/>
</dbReference>
<name>A0ABP0SQ34_9DINO</name>
<dbReference type="InterPro" id="IPR013083">
    <property type="entry name" value="Znf_RING/FYVE/PHD"/>
</dbReference>
<protein>
    <recommendedName>
        <fullName evidence="5">PHD-type domain-containing protein</fullName>
    </recommendedName>
</protein>
<keyword evidence="2 4" id="KW-0863">Zinc-finger</keyword>
<dbReference type="SUPFAM" id="SSF57903">
    <property type="entry name" value="FYVE/PHD zinc finger"/>
    <property type="match status" value="1"/>
</dbReference>
<keyword evidence="1" id="KW-0479">Metal-binding</keyword>
<dbReference type="InterPro" id="IPR038718">
    <property type="entry name" value="SNF2-like_sf"/>
</dbReference>
<evidence type="ECO:0000256" key="1">
    <source>
        <dbReference type="ARBA" id="ARBA00022723"/>
    </source>
</evidence>
<keyword evidence="3" id="KW-0862">Zinc</keyword>
<accession>A0ABP0SQ34</accession>
<dbReference type="InterPro" id="IPR001965">
    <property type="entry name" value="Znf_PHD"/>
</dbReference>
<dbReference type="PROSITE" id="PS50016">
    <property type="entry name" value="ZF_PHD_2"/>
    <property type="match status" value="1"/>
</dbReference>
<evidence type="ECO:0000256" key="3">
    <source>
        <dbReference type="ARBA" id="ARBA00022833"/>
    </source>
</evidence>
<evidence type="ECO:0000313" key="7">
    <source>
        <dbReference type="Proteomes" id="UP001642484"/>
    </source>
</evidence>
<dbReference type="InterPro" id="IPR027417">
    <property type="entry name" value="P-loop_NTPase"/>
</dbReference>
<dbReference type="Gene3D" id="3.40.50.10810">
    <property type="entry name" value="Tandem AAA-ATPase domain"/>
    <property type="match status" value="1"/>
</dbReference>
<sequence>MRPLQRLVAGSLDGVGDRALINNDFCEACQSGGRLLLCERCPRAFHVQCIERLVDFESVKPAESWCCPVCLYGESILRGKGVEQMPEEEMRARMAESLRDSKRSRAASIRQRDVFLLQHWGELVPFASRPALTRMRKAREGRKPLEVGTIVQVDTGRTFYDAIVLSQTSPAVYLVADLVTKTQELREEKWLLAYLPGQRGGDVPDFLSFARRPIVSETTTLKEYQQVGVNWLIQSFFNRCGGILADDMGLGKTLQTLAFLSYLQASGFSRGPALVVVPLSCAGNWAREDFLFAANQKACWRAGDCQSTLRLDEHHRERQPRVLHLFFLRVI</sequence>
<reference evidence="6 7" key="1">
    <citation type="submission" date="2024-02" db="EMBL/GenBank/DDBJ databases">
        <authorList>
            <person name="Chen Y."/>
            <person name="Shah S."/>
            <person name="Dougan E. K."/>
            <person name="Thang M."/>
            <person name="Chan C."/>
        </authorList>
    </citation>
    <scope>NUCLEOTIDE SEQUENCE [LARGE SCALE GENOMIC DNA]</scope>
</reference>
<evidence type="ECO:0000256" key="4">
    <source>
        <dbReference type="PROSITE-ProRule" id="PRU00146"/>
    </source>
</evidence>
<dbReference type="InterPro" id="IPR019786">
    <property type="entry name" value="Zinc_finger_PHD-type_CS"/>
</dbReference>
<feature type="domain" description="PHD-type" evidence="5">
    <location>
        <begin position="23"/>
        <end position="73"/>
    </location>
</feature>
<organism evidence="6 7">
    <name type="scientific">Durusdinium trenchii</name>
    <dbReference type="NCBI Taxonomy" id="1381693"/>
    <lineage>
        <taxon>Eukaryota</taxon>
        <taxon>Sar</taxon>
        <taxon>Alveolata</taxon>
        <taxon>Dinophyceae</taxon>
        <taxon>Suessiales</taxon>
        <taxon>Symbiodiniaceae</taxon>
        <taxon>Durusdinium</taxon>
    </lineage>
</organism>
<gene>
    <name evidence="6" type="ORF">CCMP2556_LOCUS52936</name>
</gene>
<dbReference type="Gene3D" id="3.30.40.10">
    <property type="entry name" value="Zinc/RING finger domain, C3HC4 (zinc finger)"/>
    <property type="match status" value="1"/>
</dbReference>
<evidence type="ECO:0000256" key="2">
    <source>
        <dbReference type="ARBA" id="ARBA00022771"/>
    </source>
</evidence>